<reference evidence="1 2" key="1">
    <citation type="submission" date="2015-03" db="EMBL/GenBank/DDBJ databases">
        <title>Pseudomonas fluorescens 1855-344 Genome sequencing and assembly.</title>
        <authorList>
            <person name="Eng W.W.H."/>
            <person name="Gan H.M."/>
            <person name="Savka M.A."/>
        </authorList>
    </citation>
    <scope>NUCLEOTIDE SEQUENCE [LARGE SCALE GENOMIC DNA]</scope>
    <source>
        <strain evidence="1 2">1855-344</strain>
    </source>
</reference>
<comment type="caution">
    <text evidence="1">The sequence shown here is derived from an EMBL/GenBank/DDBJ whole genome shotgun (WGS) entry which is preliminary data.</text>
</comment>
<evidence type="ECO:0000313" key="2">
    <source>
        <dbReference type="Proteomes" id="UP000033662"/>
    </source>
</evidence>
<sequence length="726" mass="80547">MLNSLKASAAAQSDGKRCVVSAVIDLPENLVAVGVSMAERCQWESDSMANADIKKKRREAHSAYLRMRTEHRAGLGDKFIIIDTEIVDIRTGLLNGPSLKNGLKVSIPLWDNLPPPNTPETIEVLFDRGNGRFEVVADHVFVRATGEDEFPETFPYQMLIRPEYLPQNSPCRVRFDHHAYNASVPDPSPITPLICDQVPPYKHDPPAELRFASPYLDDTNLAPGSKLTATIPGYDDWQATDRIAVYLVDAAHIPDDPTGLTPIYFGNVPSPGITDTSIEIDGDLVRAFGDAECVFIYVLMDEATNPSALSLWRKISLTFGLLPTNLQPPQVPQADPGPLVLEHAQAGVSVWIPMYDDPKSYDYIRLKWGNTTLDDDVPVGPNPLDKIEVPVEPTLLMLWEYGENTTGDKATNVSYHVVRKGRLFGPEDTDIDVNFEVPIPWIPWPSPDWPNPVHPSLEEGVVTNWDDSRTNQLTRADKDKDAKFTFTWYAEAVDGHIIDFFWNGTRVVEAQITFDDTNPEHVPGQDQTVDIPWIYIKDGGNGLKVPVHYQLSATGIENDLESTPTEVNVNAIAVELPPASFPTIDPVTTPYPGCRVLDDDGALRVDIPDLTGVLKDGDEIKFVFTPMRGEYLSDPEDPIVGAQFERDYVLGATGTPLTGFTIRVEPYTTYILPLYNETAATGRRGRAKIQYSHDDGSEILDSTPFTTITAFHRPNEPCEIPRPPTP</sequence>
<organism evidence="1 2">
    <name type="scientific">Pseudomonas kilonensis</name>
    <dbReference type="NCBI Taxonomy" id="132476"/>
    <lineage>
        <taxon>Bacteria</taxon>
        <taxon>Pseudomonadati</taxon>
        <taxon>Pseudomonadota</taxon>
        <taxon>Gammaproteobacteria</taxon>
        <taxon>Pseudomonadales</taxon>
        <taxon>Pseudomonadaceae</taxon>
        <taxon>Pseudomonas</taxon>
    </lineage>
</organism>
<dbReference type="Proteomes" id="UP000033662">
    <property type="component" value="Unassembled WGS sequence"/>
</dbReference>
<dbReference type="PATRIC" id="fig|132476.4.peg.3587"/>
<protein>
    <submittedName>
        <fullName evidence="1">Uncharacterized protein</fullName>
    </submittedName>
</protein>
<proteinExistence type="predicted"/>
<dbReference type="AlphaFoldDB" id="A0A0F4XT28"/>
<gene>
    <name evidence="1" type="ORF">VP02_04440</name>
</gene>
<name>A0A0F4XT28_9PSED</name>
<evidence type="ECO:0000313" key="1">
    <source>
        <dbReference type="EMBL" id="KKA09037.1"/>
    </source>
</evidence>
<accession>A0A0F4XT28</accession>
<dbReference type="EMBL" id="JZXC01000003">
    <property type="protein sequence ID" value="KKA09037.1"/>
    <property type="molecule type" value="Genomic_DNA"/>
</dbReference>